<evidence type="ECO:0000256" key="2">
    <source>
        <dbReference type="SAM" id="SignalP"/>
    </source>
</evidence>
<feature type="region of interest" description="Disordered" evidence="1">
    <location>
        <begin position="170"/>
        <end position="216"/>
    </location>
</feature>
<dbReference type="Gene3D" id="3.40.190.10">
    <property type="entry name" value="Periplasmic binding protein-like II"/>
    <property type="match status" value="2"/>
</dbReference>
<proteinExistence type="predicted"/>
<dbReference type="Proteomes" id="UP001443914">
    <property type="component" value="Unassembled WGS sequence"/>
</dbReference>
<sequence>MHIELMMISLFLIAIVLIASYIVSEASSLASQGRNGSVKSLNQLISMGSNVGYREGSYIYRLLLFKGIKESNLISLKSEKEMVDMLSKGTSKGGVDAIVANAPHLKLLQSKHCNAFTTVPETTLHATGFGFTFGKGSDLVDEVSRAILKIVDNGQMGKIQERTLGSFDTCQDDLTNSGDQVEHPTTNSKGISNSDTTVPPQQNGNSTPEPSPTNPT</sequence>
<evidence type="ECO:0000313" key="3">
    <source>
        <dbReference type="EMBL" id="KAK9756625.1"/>
    </source>
</evidence>
<organism evidence="3 4">
    <name type="scientific">Saponaria officinalis</name>
    <name type="common">Common soapwort</name>
    <name type="synonym">Lychnis saponaria</name>
    <dbReference type="NCBI Taxonomy" id="3572"/>
    <lineage>
        <taxon>Eukaryota</taxon>
        <taxon>Viridiplantae</taxon>
        <taxon>Streptophyta</taxon>
        <taxon>Embryophyta</taxon>
        <taxon>Tracheophyta</taxon>
        <taxon>Spermatophyta</taxon>
        <taxon>Magnoliopsida</taxon>
        <taxon>eudicotyledons</taxon>
        <taxon>Gunneridae</taxon>
        <taxon>Pentapetalae</taxon>
        <taxon>Caryophyllales</taxon>
        <taxon>Caryophyllaceae</taxon>
        <taxon>Caryophylleae</taxon>
        <taxon>Saponaria</taxon>
    </lineage>
</organism>
<feature type="compositionally biased region" description="Polar residues" evidence="1">
    <location>
        <begin position="170"/>
        <end position="204"/>
    </location>
</feature>
<protein>
    <recommendedName>
        <fullName evidence="5">Solute-binding protein family 3/N-terminal domain-containing protein</fullName>
    </recommendedName>
</protein>
<keyword evidence="2" id="KW-0732">Signal</keyword>
<dbReference type="PANTHER" id="PTHR18966">
    <property type="entry name" value="IONOTROPIC GLUTAMATE RECEPTOR"/>
    <property type="match status" value="1"/>
</dbReference>
<accession>A0AAW1NEL2</accession>
<evidence type="ECO:0000313" key="4">
    <source>
        <dbReference type="Proteomes" id="UP001443914"/>
    </source>
</evidence>
<dbReference type="SUPFAM" id="SSF53850">
    <property type="entry name" value="Periplasmic binding protein-like II"/>
    <property type="match status" value="1"/>
</dbReference>
<gene>
    <name evidence="3" type="ORF">RND81_01G110200</name>
</gene>
<keyword evidence="4" id="KW-1185">Reference proteome</keyword>
<dbReference type="InterPro" id="IPR015683">
    <property type="entry name" value="Ionotropic_Glu_rcpt"/>
</dbReference>
<evidence type="ECO:0008006" key="5">
    <source>
        <dbReference type="Google" id="ProtNLM"/>
    </source>
</evidence>
<comment type="caution">
    <text evidence="3">The sequence shown here is derived from an EMBL/GenBank/DDBJ whole genome shotgun (WGS) entry which is preliminary data.</text>
</comment>
<evidence type="ECO:0000256" key="1">
    <source>
        <dbReference type="SAM" id="MobiDB-lite"/>
    </source>
</evidence>
<reference evidence="3" key="1">
    <citation type="submission" date="2024-03" db="EMBL/GenBank/DDBJ databases">
        <title>WGS assembly of Saponaria officinalis var. Norfolk2.</title>
        <authorList>
            <person name="Jenkins J."/>
            <person name="Shu S."/>
            <person name="Grimwood J."/>
            <person name="Barry K."/>
            <person name="Goodstein D."/>
            <person name="Schmutz J."/>
            <person name="Leebens-Mack J."/>
            <person name="Osbourn A."/>
        </authorList>
    </citation>
    <scope>NUCLEOTIDE SEQUENCE [LARGE SCALE GENOMIC DNA]</scope>
    <source>
        <strain evidence="3">JIC</strain>
    </source>
</reference>
<feature type="signal peptide" evidence="2">
    <location>
        <begin position="1"/>
        <end position="26"/>
    </location>
</feature>
<feature type="chain" id="PRO_5043968367" description="Solute-binding protein family 3/N-terminal domain-containing protein" evidence="2">
    <location>
        <begin position="27"/>
        <end position="216"/>
    </location>
</feature>
<name>A0AAW1NEL2_SAPOF</name>
<dbReference type="EMBL" id="JBDFQZ010000001">
    <property type="protein sequence ID" value="KAK9756625.1"/>
    <property type="molecule type" value="Genomic_DNA"/>
</dbReference>
<dbReference type="AlphaFoldDB" id="A0AAW1NEL2"/>